<dbReference type="SMART" id="SM00530">
    <property type="entry name" value="HTH_XRE"/>
    <property type="match status" value="1"/>
</dbReference>
<dbReference type="AlphaFoldDB" id="A0A7W3TDB5"/>
<comment type="caution">
    <text evidence="2">The sequence shown here is derived from an EMBL/GenBank/DDBJ whole genome shotgun (WGS) entry which is preliminary data.</text>
</comment>
<sequence>MRVVVAARNRFWCTAGGGTFLPGRLVHQGADTGVDLAPARHGEGDGVGCWATCSTLRAGTDSFGPVTVWVTGPSAVPGLEPGGTVCGATLDGTSVSEPSMTHGTDEHIGARVRVARIQAGYTQAVMAGLLGRSESWIQDLESGRLHLDRFSVINRVAELTDVDVVWLLGQPYRLDATSRTSPHRHIPALRAALRRAGLVLSGHPGLSPAAQRATAVTMQERARRAAVARQAADLPATVVDLPALVEDLTTSLLTETGTQREDALRLVVDVARTVRMALNALGYP</sequence>
<dbReference type="InterPro" id="IPR001387">
    <property type="entry name" value="Cro/C1-type_HTH"/>
</dbReference>
<feature type="domain" description="HTH cro/C1-type" evidence="1">
    <location>
        <begin position="112"/>
        <end position="167"/>
    </location>
</feature>
<dbReference type="GO" id="GO:0003677">
    <property type="term" value="F:DNA binding"/>
    <property type="evidence" value="ECO:0007669"/>
    <property type="project" value="InterPro"/>
</dbReference>
<keyword evidence="3" id="KW-1185">Reference proteome</keyword>
<dbReference type="InterPro" id="IPR010982">
    <property type="entry name" value="Lambda_DNA-bd_dom_sf"/>
</dbReference>
<evidence type="ECO:0000313" key="3">
    <source>
        <dbReference type="Proteomes" id="UP000538929"/>
    </source>
</evidence>
<dbReference type="PROSITE" id="PS50943">
    <property type="entry name" value="HTH_CROC1"/>
    <property type="match status" value="1"/>
</dbReference>
<evidence type="ECO:0000259" key="1">
    <source>
        <dbReference type="PROSITE" id="PS50943"/>
    </source>
</evidence>
<protein>
    <submittedName>
        <fullName evidence="2">Helix-turn-helix domain-containing protein</fullName>
    </submittedName>
</protein>
<proteinExistence type="predicted"/>
<dbReference type="EMBL" id="VKHT01000301">
    <property type="protein sequence ID" value="MBB0244731.1"/>
    <property type="molecule type" value="Genomic_DNA"/>
</dbReference>
<dbReference type="Proteomes" id="UP000538929">
    <property type="component" value="Unassembled WGS sequence"/>
</dbReference>
<accession>A0A7W3TDB5</accession>
<dbReference type="Gene3D" id="1.10.260.40">
    <property type="entry name" value="lambda repressor-like DNA-binding domains"/>
    <property type="match status" value="1"/>
</dbReference>
<reference evidence="3" key="1">
    <citation type="submission" date="2019-10" db="EMBL/GenBank/DDBJ databases">
        <title>Streptomyces sp. nov., a novel actinobacterium isolated from alkaline environment.</title>
        <authorList>
            <person name="Golinska P."/>
        </authorList>
    </citation>
    <scope>NUCLEOTIDE SEQUENCE [LARGE SCALE GENOMIC DNA]</scope>
    <source>
        <strain evidence="3">DSM 42118</strain>
    </source>
</reference>
<dbReference type="CDD" id="cd00093">
    <property type="entry name" value="HTH_XRE"/>
    <property type="match status" value="1"/>
</dbReference>
<name>A0A7W3TDB5_9ACTN</name>
<organism evidence="2 3">
    <name type="scientific">Streptomyces alkaliphilus</name>
    <dbReference type="NCBI Taxonomy" id="1472722"/>
    <lineage>
        <taxon>Bacteria</taxon>
        <taxon>Bacillati</taxon>
        <taxon>Actinomycetota</taxon>
        <taxon>Actinomycetes</taxon>
        <taxon>Kitasatosporales</taxon>
        <taxon>Streptomycetaceae</taxon>
        <taxon>Streptomyces</taxon>
    </lineage>
</organism>
<evidence type="ECO:0000313" key="2">
    <source>
        <dbReference type="EMBL" id="MBB0244731.1"/>
    </source>
</evidence>
<gene>
    <name evidence="2" type="ORF">FNQ90_11590</name>
</gene>
<dbReference type="Pfam" id="PF13560">
    <property type="entry name" value="HTH_31"/>
    <property type="match status" value="1"/>
</dbReference>
<feature type="non-terminal residue" evidence="2">
    <location>
        <position position="284"/>
    </location>
</feature>
<dbReference type="SUPFAM" id="SSF47413">
    <property type="entry name" value="lambda repressor-like DNA-binding domains"/>
    <property type="match status" value="1"/>
</dbReference>